<dbReference type="EMBL" id="CYRY02046271">
    <property type="protein sequence ID" value="VCX41960.1"/>
    <property type="molecule type" value="Genomic_DNA"/>
</dbReference>
<feature type="non-terminal residue" evidence="2">
    <location>
        <position position="1"/>
    </location>
</feature>
<gene>
    <name evidence="2" type="ORF">BN2614_LOCUS2</name>
</gene>
<organism evidence="2 3">
    <name type="scientific">Gulo gulo</name>
    <name type="common">Wolverine</name>
    <name type="synonym">Gluton</name>
    <dbReference type="NCBI Taxonomy" id="48420"/>
    <lineage>
        <taxon>Eukaryota</taxon>
        <taxon>Metazoa</taxon>
        <taxon>Chordata</taxon>
        <taxon>Craniata</taxon>
        <taxon>Vertebrata</taxon>
        <taxon>Euteleostomi</taxon>
        <taxon>Mammalia</taxon>
        <taxon>Eutheria</taxon>
        <taxon>Laurasiatheria</taxon>
        <taxon>Carnivora</taxon>
        <taxon>Caniformia</taxon>
        <taxon>Musteloidea</taxon>
        <taxon>Mustelidae</taxon>
        <taxon>Guloninae</taxon>
        <taxon>Gulo</taxon>
    </lineage>
</organism>
<feature type="region of interest" description="Disordered" evidence="1">
    <location>
        <begin position="63"/>
        <end position="99"/>
    </location>
</feature>
<comment type="caution">
    <text evidence="2">The sequence shown here is derived from an EMBL/GenBank/DDBJ whole genome shotgun (WGS) entry which is preliminary data.</text>
</comment>
<name>A0A9X9MCR4_GULGU</name>
<dbReference type="Proteomes" id="UP000269945">
    <property type="component" value="Unassembled WGS sequence"/>
</dbReference>
<evidence type="ECO:0000256" key="1">
    <source>
        <dbReference type="SAM" id="MobiDB-lite"/>
    </source>
</evidence>
<accession>A0A9X9MCR4</accession>
<evidence type="ECO:0000313" key="3">
    <source>
        <dbReference type="Proteomes" id="UP000269945"/>
    </source>
</evidence>
<evidence type="ECO:0000313" key="2">
    <source>
        <dbReference type="EMBL" id="VCX41960.1"/>
    </source>
</evidence>
<proteinExistence type="predicted"/>
<sequence>GRRPGPRAIAGSRGPARPARRPFPPVSLPAARPQILSCPGDGLHLGPVGRRLYLAAEVTRKPEEVLGSGSRGAAPGFTGSKGGAAKARMMSGSNNCCLS</sequence>
<feature type="region of interest" description="Disordered" evidence="1">
    <location>
        <begin position="1"/>
        <end position="28"/>
    </location>
</feature>
<feature type="compositionally biased region" description="Low complexity" evidence="1">
    <location>
        <begin position="1"/>
        <end position="17"/>
    </location>
</feature>
<protein>
    <submittedName>
        <fullName evidence="2">Uncharacterized protein</fullName>
    </submittedName>
</protein>
<keyword evidence="3" id="KW-1185">Reference proteome</keyword>
<dbReference type="AlphaFoldDB" id="A0A9X9MCR4"/>
<reference evidence="2 3" key="1">
    <citation type="submission" date="2018-10" db="EMBL/GenBank/DDBJ databases">
        <authorList>
            <person name="Ekblom R."/>
            <person name="Jareborg N."/>
        </authorList>
    </citation>
    <scope>NUCLEOTIDE SEQUENCE [LARGE SCALE GENOMIC DNA]</scope>
    <source>
        <tissue evidence="2">Muscle</tissue>
    </source>
</reference>